<keyword evidence="4" id="KW-0274">FAD</keyword>
<dbReference type="Gene3D" id="1.10.540.10">
    <property type="entry name" value="Acyl-CoA dehydrogenase/oxidase, N-terminal domain"/>
    <property type="match status" value="1"/>
</dbReference>
<comment type="similarity">
    <text evidence="2">Belongs to the acyl-CoA dehydrogenase family.</text>
</comment>
<keyword evidence="9" id="KW-1185">Reference proteome</keyword>
<dbReference type="Proteomes" id="UP001230908">
    <property type="component" value="Unassembled WGS sequence"/>
</dbReference>
<comment type="cofactor">
    <cofactor evidence="1">
        <name>FAD</name>
        <dbReference type="ChEBI" id="CHEBI:57692"/>
    </cofactor>
</comment>
<dbReference type="RefSeq" id="WP_308715838.1">
    <property type="nucleotide sequence ID" value="NZ_JAVHUY010000031.1"/>
</dbReference>
<keyword evidence="3" id="KW-0285">Flavoprotein</keyword>
<name>A0ABU0ZQ58_9ACTN</name>
<dbReference type="InterPro" id="IPR037069">
    <property type="entry name" value="AcylCoA_DH/ox_N_sf"/>
</dbReference>
<feature type="domain" description="Acyl-CoA dehydrogenase/oxidase C-terminal" evidence="6">
    <location>
        <begin position="204"/>
        <end position="343"/>
    </location>
</feature>
<reference evidence="8 9" key="1">
    <citation type="submission" date="2023-08" db="EMBL/GenBank/DDBJ databases">
        <title>Phytohabitans sansha sp. nov., isolated from marine sediment.</title>
        <authorList>
            <person name="Zhao Y."/>
            <person name="Yi K."/>
        </authorList>
    </citation>
    <scope>NUCLEOTIDE SEQUENCE [LARGE SCALE GENOMIC DNA]</scope>
    <source>
        <strain evidence="8 9">ZYX-F-186</strain>
    </source>
</reference>
<dbReference type="PANTHER" id="PTHR43884">
    <property type="entry name" value="ACYL-COA DEHYDROGENASE"/>
    <property type="match status" value="1"/>
</dbReference>
<evidence type="ECO:0000256" key="2">
    <source>
        <dbReference type="ARBA" id="ARBA00009347"/>
    </source>
</evidence>
<evidence type="ECO:0000256" key="5">
    <source>
        <dbReference type="ARBA" id="ARBA00023002"/>
    </source>
</evidence>
<dbReference type="InterPro" id="IPR013786">
    <property type="entry name" value="AcylCoA_DH/ox_N"/>
</dbReference>
<keyword evidence="5 8" id="KW-0560">Oxidoreductase</keyword>
<organism evidence="8 9">
    <name type="scientific">Phytohabitans maris</name>
    <dbReference type="NCBI Taxonomy" id="3071409"/>
    <lineage>
        <taxon>Bacteria</taxon>
        <taxon>Bacillati</taxon>
        <taxon>Actinomycetota</taxon>
        <taxon>Actinomycetes</taxon>
        <taxon>Micromonosporales</taxon>
        <taxon>Micromonosporaceae</taxon>
    </lineage>
</organism>
<sequence length="349" mass="36521">MEQSFELRRNDYSLSDDQEAVRQAFAEFFGQECPTTRVRAAEPLGHDEALWHQLAKLGAVSMALPEPAGGDGATLVDLLLVAEEYGRALAPVPLVEAAVTARLLATCPGPGTGRWLAGNAEGTELTTLALHPVRPGAPQLVPGGAVARAVVGLAGDDLVLVTAAEPPRLAPNQGTAPLAWWDLSGPSRQVLATGDAARGAYRRALAEWKVLTAGALAGLADAVKRLGAEFTKTRYTMGVPIGSLQGVAHPLADVEIAVAGARNLTRKAAWFLEHEPDARPELVPMAFAEAARAATTAAAVGLHVQGGFGFTLESDVTLHFRRAKGWSVLAGDPRAELLAIGDRLAATVH</sequence>
<evidence type="ECO:0000259" key="7">
    <source>
        <dbReference type="Pfam" id="PF02771"/>
    </source>
</evidence>
<evidence type="ECO:0000256" key="1">
    <source>
        <dbReference type="ARBA" id="ARBA00001974"/>
    </source>
</evidence>
<proteinExistence type="inferred from homology"/>
<comment type="caution">
    <text evidence="8">The sequence shown here is derived from an EMBL/GenBank/DDBJ whole genome shotgun (WGS) entry which is preliminary data.</text>
</comment>
<dbReference type="SUPFAM" id="SSF47203">
    <property type="entry name" value="Acyl-CoA dehydrogenase C-terminal domain-like"/>
    <property type="match status" value="1"/>
</dbReference>
<evidence type="ECO:0000256" key="3">
    <source>
        <dbReference type="ARBA" id="ARBA00022630"/>
    </source>
</evidence>
<dbReference type="InterPro" id="IPR009075">
    <property type="entry name" value="AcylCo_DH/oxidase_C"/>
</dbReference>
<accession>A0ABU0ZQ58</accession>
<dbReference type="PANTHER" id="PTHR43884:SF20">
    <property type="entry name" value="ACYL-COA DEHYDROGENASE FADE28"/>
    <property type="match status" value="1"/>
</dbReference>
<dbReference type="Gene3D" id="1.20.140.10">
    <property type="entry name" value="Butyryl-CoA Dehydrogenase, subunit A, domain 3"/>
    <property type="match status" value="1"/>
</dbReference>
<feature type="domain" description="Acyl-CoA dehydrogenase/oxidase N-terminal" evidence="7">
    <location>
        <begin position="15"/>
        <end position="95"/>
    </location>
</feature>
<dbReference type="Pfam" id="PF00441">
    <property type="entry name" value="Acyl-CoA_dh_1"/>
    <property type="match status" value="1"/>
</dbReference>
<dbReference type="Pfam" id="PF02771">
    <property type="entry name" value="Acyl-CoA_dh_N"/>
    <property type="match status" value="1"/>
</dbReference>
<dbReference type="EMBL" id="JAVHUY010000031">
    <property type="protein sequence ID" value="MDQ7908567.1"/>
    <property type="molecule type" value="Genomic_DNA"/>
</dbReference>
<evidence type="ECO:0000259" key="6">
    <source>
        <dbReference type="Pfam" id="PF00441"/>
    </source>
</evidence>
<evidence type="ECO:0000256" key="4">
    <source>
        <dbReference type="ARBA" id="ARBA00022827"/>
    </source>
</evidence>
<gene>
    <name evidence="8" type="ORF">RB614_28955</name>
</gene>
<protein>
    <submittedName>
        <fullName evidence="8">Acyl-CoA dehydrogenase family protein</fullName>
        <ecNumber evidence="8">1.-.-.-</ecNumber>
    </submittedName>
</protein>
<dbReference type="InterPro" id="IPR009100">
    <property type="entry name" value="AcylCoA_DH/oxidase_NM_dom_sf"/>
</dbReference>
<dbReference type="EC" id="1.-.-.-" evidence="8"/>
<evidence type="ECO:0000313" key="8">
    <source>
        <dbReference type="EMBL" id="MDQ7908567.1"/>
    </source>
</evidence>
<evidence type="ECO:0000313" key="9">
    <source>
        <dbReference type="Proteomes" id="UP001230908"/>
    </source>
</evidence>
<dbReference type="InterPro" id="IPR036250">
    <property type="entry name" value="AcylCo_DH-like_C"/>
</dbReference>
<dbReference type="GO" id="GO:0016491">
    <property type="term" value="F:oxidoreductase activity"/>
    <property type="evidence" value="ECO:0007669"/>
    <property type="project" value="UniProtKB-KW"/>
</dbReference>
<dbReference type="SUPFAM" id="SSF56645">
    <property type="entry name" value="Acyl-CoA dehydrogenase NM domain-like"/>
    <property type="match status" value="1"/>
</dbReference>